<dbReference type="InterPro" id="IPR043129">
    <property type="entry name" value="ATPase_NBD"/>
</dbReference>
<sequence length="311" mass="32876">MYLGIDIGGTNLKAGLVDESGTLLRTRKEPLGRVSDPEELAARLAGMARAAAAEDLAQVQSVGMGVPGAVEGGTIVYTCNIPMKNIPMERMFRSHLDLPVHLGNDADCAALGEYHCGAGKGCRSLVAITLGTGIGGGMVFDGKIYEGLGMAGEVGHMVVEPGGVPCPCGRRGCWEQYASASGLRRMTWEAMEAHPESLLWTITGGKWERLNGGTAFKAARRGDEAARAVCGTYIRYLAQGITNLVNLLHPEVLAIGGGISNEREESLLRPVREIVDRECYASHGGRKTRVVKALLGNDAGVIGAAFLGRSR</sequence>
<dbReference type="Proteomes" id="UP000515960">
    <property type="component" value="Chromosome"/>
</dbReference>
<name>A0A7G9B7I7_9FIRM</name>
<protein>
    <submittedName>
        <fullName evidence="2">ROK family protein</fullName>
    </submittedName>
</protein>
<dbReference type="Gene3D" id="3.30.420.40">
    <property type="match status" value="2"/>
</dbReference>
<dbReference type="InterPro" id="IPR000600">
    <property type="entry name" value="ROK"/>
</dbReference>
<comment type="similarity">
    <text evidence="1">Belongs to the ROK (NagC/XylR) family.</text>
</comment>
<dbReference type="RefSeq" id="WP_187333946.1">
    <property type="nucleotide sequence ID" value="NZ_CP060490.1"/>
</dbReference>
<evidence type="ECO:0000313" key="3">
    <source>
        <dbReference type="Proteomes" id="UP000515960"/>
    </source>
</evidence>
<organism evidence="2 3">
    <name type="scientific">Oscillibacter hominis</name>
    <dbReference type="NCBI Taxonomy" id="2763056"/>
    <lineage>
        <taxon>Bacteria</taxon>
        <taxon>Bacillati</taxon>
        <taxon>Bacillota</taxon>
        <taxon>Clostridia</taxon>
        <taxon>Eubacteriales</taxon>
        <taxon>Oscillospiraceae</taxon>
        <taxon>Oscillibacter</taxon>
    </lineage>
</organism>
<proteinExistence type="inferred from homology"/>
<dbReference type="Pfam" id="PF00480">
    <property type="entry name" value="ROK"/>
    <property type="match status" value="1"/>
</dbReference>
<accession>A0A7G9B7I7</accession>
<reference evidence="2 3" key="1">
    <citation type="submission" date="2020-08" db="EMBL/GenBank/DDBJ databases">
        <authorList>
            <person name="Liu C."/>
            <person name="Sun Q."/>
        </authorList>
    </citation>
    <scope>NUCLEOTIDE SEQUENCE [LARGE SCALE GENOMIC DNA]</scope>
    <source>
        <strain evidence="2 3">NSJ-62</strain>
    </source>
</reference>
<dbReference type="SUPFAM" id="SSF53067">
    <property type="entry name" value="Actin-like ATPase domain"/>
    <property type="match status" value="1"/>
</dbReference>
<dbReference type="PANTHER" id="PTHR18964:SF149">
    <property type="entry name" value="BIFUNCTIONAL UDP-N-ACETYLGLUCOSAMINE 2-EPIMERASE_N-ACETYLMANNOSAMINE KINASE"/>
    <property type="match status" value="1"/>
</dbReference>
<gene>
    <name evidence="2" type="ORF">H8790_05820</name>
</gene>
<dbReference type="KEGG" id="ohi:H8790_05820"/>
<dbReference type="AlphaFoldDB" id="A0A7G9B7I7"/>
<dbReference type="EMBL" id="CP060490">
    <property type="protein sequence ID" value="QNL45518.1"/>
    <property type="molecule type" value="Genomic_DNA"/>
</dbReference>
<dbReference type="PANTHER" id="PTHR18964">
    <property type="entry name" value="ROK (REPRESSOR, ORF, KINASE) FAMILY"/>
    <property type="match status" value="1"/>
</dbReference>
<evidence type="ECO:0000313" key="2">
    <source>
        <dbReference type="EMBL" id="QNL45518.1"/>
    </source>
</evidence>
<keyword evidence="3" id="KW-1185">Reference proteome</keyword>
<evidence type="ECO:0000256" key="1">
    <source>
        <dbReference type="ARBA" id="ARBA00006479"/>
    </source>
</evidence>
<dbReference type="InterPro" id="IPR049874">
    <property type="entry name" value="ROK_cs"/>
</dbReference>
<dbReference type="PROSITE" id="PS01125">
    <property type="entry name" value="ROK"/>
    <property type="match status" value="1"/>
</dbReference>